<dbReference type="Gene3D" id="2.160.10.10">
    <property type="entry name" value="Hexapeptide repeat proteins"/>
    <property type="match status" value="1"/>
</dbReference>
<dbReference type="EC" id="2.3.1.191" evidence="7"/>
<dbReference type="PANTHER" id="PTHR43378:SF2">
    <property type="entry name" value="UDP-3-O-ACYLGLUCOSAMINE N-ACYLTRANSFERASE 1, MITOCHONDRIAL-RELATED"/>
    <property type="match status" value="1"/>
</dbReference>
<dbReference type="RefSeq" id="WP_207560657.1">
    <property type="nucleotide sequence ID" value="NZ_CP046072.1"/>
</dbReference>
<evidence type="ECO:0000256" key="7">
    <source>
        <dbReference type="HAMAP-Rule" id="MF_00523"/>
    </source>
</evidence>
<feature type="active site" description="Proton acceptor" evidence="7">
    <location>
        <position position="230"/>
    </location>
</feature>
<keyword evidence="10" id="KW-1185">Reference proteome</keyword>
<dbReference type="InterPro" id="IPR020573">
    <property type="entry name" value="UDP_GlcNAc_AcTrfase_non-rep"/>
</dbReference>
<gene>
    <name evidence="7 9" type="primary">lpxD</name>
    <name evidence="9" type="ORF">GJV85_06865</name>
</gene>
<comment type="subunit">
    <text evidence="7">Homotrimer.</text>
</comment>
<dbReference type="SUPFAM" id="SSF51161">
    <property type="entry name" value="Trimeric LpxA-like enzymes"/>
    <property type="match status" value="1"/>
</dbReference>
<keyword evidence="2 7" id="KW-0441">Lipid A biosynthesis</keyword>
<dbReference type="Pfam" id="PF00132">
    <property type="entry name" value="Hexapep"/>
    <property type="match status" value="1"/>
</dbReference>
<dbReference type="GO" id="GO:0103118">
    <property type="term" value="F:UDP-3-O-[(3R)-3-hydroxyacyl]-glucosamine N-acyltransferase activity"/>
    <property type="evidence" value="ECO:0007669"/>
    <property type="project" value="UniProtKB-EC"/>
</dbReference>
<evidence type="ECO:0000256" key="5">
    <source>
        <dbReference type="ARBA" id="ARBA00023098"/>
    </source>
</evidence>
<dbReference type="Gene3D" id="3.40.1390.10">
    <property type="entry name" value="MurE/MurF, N-terminal domain"/>
    <property type="match status" value="1"/>
</dbReference>
<dbReference type="PANTHER" id="PTHR43378">
    <property type="entry name" value="UDP-3-O-ACYLGLUCOSAMINE N-ACYLTRANSFERASE"/>
    <property type="match status" value="1"/>
</dbReference>
<sequence length="316" mass="33425">MKLSEIATLIGADFSGEDFEVKGMNTLIDASSDELSFVANAKYIKDISTSNAGAIIVDEKTKEFVPDGCSALVVESPYWQMAVVSAKFAPLLEEIDSPKATIGEGSRVSLKAEIANGASIGKNCQILAGVYVGSNVTVGDNTILYPNVTIYRDCKIGNECIIHAGTVIGSDGFGFASNKLGEHKKIYHNGNVVIEDDVEIGSNTSIDRAVFGTTLISRGSRLDNLIHIAHNCVVGEYSVLAGQTGLAGSSKLGRSSVFGAQSGVAGHLEIAPFNTFAARSGVTKSIKESGKVFAGFPFMDHKAWLKIQAKLARLIK</sequence>
<dbReference type="KEGG" id="saqt:GJV85_06865"/>
<evidence type="ECO:0000256" key="3">
    <source>
        <dbReference type="ARBA" id="ARBA00022679"/>
    </source>
</evidence>
<evidence type="ECO:0000256" key="4">
    <source>
        <dbReference type="ARBA" id="ARBA00022737"/>
    </source>
</evidence>
<evidence type="ECO:0000313" key="9">
    <source>
        <dbReference type="EMBL" id="QSZ41838.1"/>
    </source>
</evidence>
<keyword evidence="3 7" id="KW-0808">Transferase</keyword>
<organism evidence="9 10">
    <name type="scientific">Sulfurimonas aquatica</name>
    <dbReference type="NCBI Taxonomy" id="2672570"/>
    <lineage>
        <taxon>Bacteria</taxon>
        <taxon>Pseudomonadati</taxon>
        <taxon>Campylobacterota</taxon>
        <taxon>Epsilonproteobacteria</taxon>
        <taxon>Campylobacterales</taxon>
        <taxon>Sulfurimonadaceae</taxon>
        <taxon>Sulfurimonas</taxon>
    </lineage>
</organism>
<dbReference type="EMBL" id="CP046072">
    <property type="protein sequence ID" value="QSZ41838.1"/>
    <property type="molecule type" value="Genomic_DNA"/>
</dbReference>
<dbReference type="InterPro" id="IPR001451">
    <property type="entry name" value="Hexapep"/>
</dbReference>
<dbReference type="InterPro" id="IPR007691">
    <property type="entry name" value="LpxD"/>
</dbReference>
<evidence type="ECO:0000256" key="6">
    <source>
        <dbReference type="ARBA" id="ARBA00023315"/>
    </source>
</evidence>
<dbReference type="NCBIfam" id="TIGR01853">
    <property type="entry name" value="lipid_A_lpxD"/>
    <property type="match status" value="1"/>
</dbReference>
<comment type="similarity">
    <text evidence="7">Belongs to the transferase hexapeptide repeat family. LpxD subfamily.</text>
</comment>
<comment type="function">
    <text evidence="7">Catalyzes the N-acylation of UDP-3-O-acylglucosamine using 3-hydroxyacyl-ACP as the acyl donor. Is involved in the biosynthesis of lipid A, a phosphorylated glycolipid that anchors the lipopolysaccharide to the outer membrane of the cell.</text>
</comment>
<reference evidence="9" key="1">
    <citation type="submission" date="2019-11" db="EMBL/GenBank/DDBJ databases">
        <authorList>
            <person name="Kojima H."/>
        </authorList>
    </citation>
    <scope>NUCLEOTIDE SEQUENCE</scope>
    <source>
        <strain evidence="9">H1576</strain>
    </source>
</reference>
<evidence type="ECO:0000256" key="2">
    <source>
        <dbReference type="ARBA" id="ARBA00022556"/>
    </source>
</evidence>
<dbReference type="AlphaFoldDB" id="A0A975B0G3"/>
<proteinExistence type="inferred from homology"/>
<protein>
    <recommendedName>
        <fullName evidence="7">UDP-3-O-acylglucosamine N-acyltransferase</fullName>
        <ecNumber evidence="7">2.3.1.191</ecNumber>
    </recommendedName>
</protein>
<evidence type="ECO:0000313" key="10">
    <source>
        <dbReference type="Proteomes" id="UP000671852"/>
    </source>
</evidence>
<dbReference type="InterPro" id="IPR011004">
    <property type="entry name" value="Trimer_LpxA-like_sf"/>
</dbReference>
<accession>A0A975B0G3</accession>
<dbReference type="Proteomes" id="UP000671852">
    <property type="component" value="Chromosome"/>
</dbReference>
<dbReference type="NCBIfam" id="NF002060">
    <property type="entry name" value="PRK00892.1"/>
    <property type="match status" value="1"/>
</dbReference>
<name>A0A975B0G3_9BACT</name>
<evidence type="ECO:0000259" key="8">
    <source>
        <dbReference type="Pfam" id="PF04613"/>
    </source>
</evidence>
<dbReference type="GO" id="GO:0009245">
    <property type="term" value="P:lipid A biosynthetic process"/>
    <property type="evidence" value="ECO:0007669"/>
    <property type="project" value="UniProtKB-UniRule"/>
</dbReference>
<dbReference type="HAMAP" id="MF_00523">
    <property type="entry name" value="LpxD"/>
    <property type="match status" value="1"/>
</dbReference>
<comment type="pathway">
    <text evidence="7">Bacterial outer membrane biogenesis; LPS lipid A biosynthesis.</text>
</comment>
<dbReference type="CDD" id="cd03352">
    <property type="entry name" value="LbH_LpxD"/>
    <property type="match status" value="1"/>
</dbReference>
<keyword evidence="6 7" id="KW-0012">Acyltransferase</keyword>
<keyword evidence="1 7" id="KW-0444">Lipid biosynthesis</keyword>
<dbReference type="GO" id="GO:0016020">
    <property type="term" value="C:membrane"/>
    <property type="evidence" value="ECO:0007669"/>
    <property type="project" value="GOC"/>
</dbReference>
<dbReference type="Pfam" id="PF04613">
    <property type="entry name" value="LpxD"/>
    <property type="match status" value="1"/>
</dbReference>
<keyword evidence="4 7" id="KW-0677">Repeat</keyword>
<dbReference type="GO" id="GO:0016410">
    <property type="term" value="F:N-acyltransferase activity"/>
    <property type="evidence" value="ECO:0007669"/>
    <property type="project" value="InterPro"/>
</dbReference>
<feature type="domain" description="UDP-3-O-[3-hydroxymyristoyl] glucosamine N-acyltransferase non-repeat region" evidence="8">
    <location>
        <begin position="18"/>
        <end position="85"/>
    </location>
</feature>
<comment type="catalytic activity">
    <reaction evidence="7">
        <text>a UDP-3-O-[(3R)-3-hydroxyacyl]-alpha-D-glucosamine + a (3R)-hydroxyacyl-[ACP] = a UDP-2-N,3-O-bis[(3R)-3-hydroxyacyl]-alpha-D-glucosamine + holo-[ACP] + H(+)</text>
        <dbReference type="Rhea" id="RHEA:53836"/>
        <dbReference type="Rhea" id="RHEA-COMP:9685"/>
        <dbReference type="Rhea" id="RHEA-COMP:9945"/>
        <dbReference type="ChEBI" id="CHEBI:15378"/>
        <dbReference type="ChEBI" id="CHEBI:64479"/>
        <dbReference type="ChEBI" id="CHEBI:78827"/>
        <dbReference type="ChEBI" id="CHEBI:137740"/>
        <dbReference type="ChEBI" id="CHEBI:137748"/>
        <dbReference type="EC" id="2.3.1.191"/>
    </reaction>
</comment>
<reference evidence="9" key="2">
    <citation type="submission" date="2021-04" db="EMBL/GenBank/DDBJ databases">
        <title>Isolation and characterization of a novel species of the genus Sulfurimonas.</title>
        <authorList>
            <person name="Fukui M."/>
        </authorList>
    </citation>
    <scope>NUCLEOTIDE SEQUENCE</scope>
    <source>
        <strain evidence="9">H1576</strain>
    </source>
</reference>
<evidence type="ECO:0000256" key="1">
    <source>
        <dbReference type="ARBA" id="ARBA00022516"/>
    </source>
</evidence>
<keyword evidence="5 7" id="KW-0443">Lipid metabolism</keyword>